<evidence type="ECO:0008006" key="5">
    <source>
        <dbReference type="Google" id="ProtNLM"/>
    </source>
</evidence>
<dbReference type="EMBL" id="CP025085">
    <property type="protein sequence ID" value="AUH00786.1"/>
    <property type="molecule type" value="Genomic_DNA"/>
</dbReference>
<reference evidence="1 4" key="3">
    <citation type="submission" date="2017-11" db="EMBL/GenBank/DDBJ databases">
        <title>Complete genome sequence of Serratia sp. ATCC 39006 LacA.</title>
        <authorList>
            <person name="Hampton H.G."/>
            <person name="Jackson S.A."/>
            <person name="Jauregui R."/>
            <person name="Poulter G.T.M."/>
            <person name="Salmond G.P.C."/>
            <person name="Fineran P.C."/>
        </authorList>
    </citation>
    <scope>NUCLEOTIDE SEQUENCE [LARGE SCALE GENOMIC DNA]</scope>
    <source>
        <strain evidence="1 4">ATCC 39006</strain>
    </source>
</reference>
<evidence type="ECO:0000313" key="1">
    <source>
        <dbReference type="EMBL" id="AUH00786.1"/>
    </source>
</evidence>
<dbReference type="KEGG" id="serq:CWC46_13800"/>
<dbReference type="OrthoDB" id="6215372at2"/>
<accession>A0A2I5TKL1</accession>
<dbReference type="Proteomes" id="UP000017700">
    <property type="component" value="Chromosome"/>
</dbReference>
<dbReference type="Gene3D" id="3.30.300.360">
    <property type="entry name" value="Protein of unknown function (DUF2498)"/>
    <property type="match status" value="1"/>
</dbReference>
<dbReference type="NCBIfam" id="NF008265">
    <property type="entry name" value="PRK11037.1"/>
    <property type="match status" value="1"/>
</dbReference>
<reference evidence="2" key="4">
    <citation type="submission" date="2017-11" db="EMBL/GenBank/DDBJ databases">
        <title>Complete genome sequence of Serratia sp. ATCC 39006.</title>
        <authorList>
            <person name="Hampton H.G."/>
            <person name="Jackson S.A."/>
            <person name="Jauregui R."/>
            <person name="Poulter G.T.M."/>
            <person name="Salmond G.P.C."/>
            <person name="Fineran P.C."/>
        </authorList>
    </citation>
    <scope>NUCLEOTIDE SEQUENCE</scope>
    <source>
        <strain evidence="2">ATCC 39006</strain>
    </source>
</reference>
<reference evidence="2" key="2">
    <citation type="submission" date="2013-09" db="EMBL/GenBank/DDBJ databases">
        <authorList>
            <person name="Wang G."/>
            <person name="Yang Y."/>
            <person name="Su Y."/>
        </authorList>
    </citation>
    <scope>NUCLEOTIDE SEQUENCE</scope>
    <source>
        <strain evidence="2">ATCC 39006</strain>
    </source>
</reference>
<evidence type="ECO:0000313" key="2">
    <source>
        <dbReference type="EMBL" id="AUH05107.1"/>
    </source>
</evidence>
<sequence length="95" mass="11136">MQEYEHMSDFIHSNEEKISIDRQALLTEANMLIKNHDDYLHGMEANDVEQKNGILIFRGEYFLDQDGLPTLKTTAVFNMFKHLAHVLSEKYYLAD</sequence>
<dbReference type="EMBL" id="CP025084">
    <property type="protein sequence ID" value="AUH05107.1"/>
    <property type="molecule type" value="Genomic_DNA"/>
</dbReference>
<evidence type="ECO:0000313" key="4">
    <source>
        <dbReference type="Proteomes" id="UP000233778"/>
    </source>
</evidence>
<keyword evidence="3" id="KW-1185">Reference proteome</keyword>
<dbReference type="InterPro" id="IPR019633">
    <property type="entry name" value="DUF2498"/>
</dbReference>
<dbReference type="KEGG" id="sera:Ser39006_013805"/>
<dbReference type="Proteomes" id="UP000233778">
    <property type="component" value="Chromosome"/>
</dbReference>
<protein>
    <recommendedName>
        <fullName evidence="5">DUF2498 domain-containing protein</fullName>
    </recommendedName>
</protein>
<dbReference type="InterPro" id="IPR038191">
    <property type="entry name" value="YciN_sf"/>
</dbReference>
<dbReference type="Pfam" id="PF10692">
    <property type="entry name" value="DUF2498"/>
    <property type="match status" value="1"/>
</dbReference>
<dbReference type="AlphaFoldDB" id="A0A2I5TKL1"/>
<evidence type="ECO:0000313" key="3">
    <source>
        <dbReference type="Proteomes" id="UP000017700"/>
    </source>
</evidence>
<proteinExistence type="predicted"/>
<dbReference type="STRING" id="104623.Ser39006_02715"/>
<gene>
    <name evidence="1" type="ORF">CWC46_13800</name>
    <name evidence="2" type="ORF">Ser39006_013805</name>
</gene>
<name>A0A2I5TKL1_SERS3</name>
<reference evidence="2 3" key="1">
    <citation type="journal article" date="2013" name="Genome Announc.">
        <title>Draft genome sequence of Serratia sp. strain ATCC 39006, a model bacterium for analysis of the biosynthesis and regulation of prodigiosin, a carbapenem, and gas vesicles.</title>
        <authorList>
            <person name="Fineran P.C."/>
            <person name="Iglesias Cans M.C."/>
            <person name="Ramsay J.P."/>
            <person name="Wilf N.M."/>
            <person name="Cossyleon D."/>
            <person name="McNeil M.B."/>
            <person name="Williamson N.R."/>
            <person name="Monson R.E."/>
            <person name="Becher S.A."/>
            <person name="Stanton J.A."/>
            <person name="Brugger K."/>
            <person name="Brown S.D."/>
            <person name="Salmond G.P."/>
        </authorList>
    </citation>
    <scope>NUCLEOTIDE SEQUENCE [LARGE SCALE GENOMIC DNA]</scope>
    <source>
        <strain evidence="2">ATCC 39006</strain>
        <strain evidence="3">ATCC 39006 / SC 11482</strain>
    </source>
</reference>
<organism evidence="2 3">
    <name type="scientific">Serratia sp. (strain ATCC 39006)</name>
    <name type="common">Prodigiosinella confusarubida</name>
    <dbReference type="NCBI Taxonomy" id="104623"/>
    <lineage>
        <taxon>Bacteria</taxon>
        <taxon>Pseudomonadati</taxon>
        <taxon>Pseudomonadota</taxon>
        <taxon>Gammaproteobacteria</taxon>
        <taxon>Enterobacterales</taxon>
        <taxon>Pectobacteriaceae</taxon>
        <taxon>Prodigiosinella</taxon>
    </lineage>
</organism>